<organism evidence="1 2">
    <name type="scientific">Paenibacillus forsythiae</name>
    <dbReference type="NCBI Taxonomy" id="365616"/>
    <lineage>
        <taxon>Bacteria</taxon>
        <taxon>Bacillati</taxon>
        <taxon>Bacillota</taxon>
        <taxon>Bacilli</taxon>
        <taxon>Bacillales</taxon>
        <taxon>Paenibacillaceae</taxon>
        <taxon>Paenibacillus</taxon>
    </lineage>
</organism>
<keyword evidence="2" id="KW-1185">Reference proteome</keyword>
<protein>
    <submittedName>
        <fullName evidence="1">Phenylacetic acid degradation operon negative regulatory protein</fullName>
    </submittedName>
</protein>
<evidence type="ECO:0000313" key="1">
    <source>
        <dbReference type="EMBL" id="MDT3427272.1"/>
    </source>
</evidence>
<dbReference type="Proteomes" id="UP001248709">
    <property type="component" value="Unassembled WGS sequence"/>
</dbReference>
<sequence length="83" mass="9764">MLSTEKQIVYLISCASVIEVGASFVQSFNQKPELSAKEWDRKWQLVTFEFPDGLRKRRQMFAFMRRIGSSLPPSSVYRKYVRL</sequence>
<comment type="caution">
    <text evidence="1">The sequence shown here is derived from an EMBL/GenBank/DDBJ whole genome shotgun (WGS) entry which is preliminary data.</text>
</comment>
<accession>A0ABU3H8W1</accession>
<dbReference type="RefSeq" id="WP_025701803.1">
    <property type="nucleotide sequence ID" value="NZ_JAUSUY010000011.1"/>
</dbReference>
<reference evidence="1 2" key="1">
    <citation type="submission" date="2023-07" db="EMBL/GenBank/DDBJ databases">
        <title>Genomic Encyclopedia of Type Strains, Phase IV (KMG-IV): sequencing the most valuable type-strain genomes for metagenomic binning, comparative biology and taxonomic classification.</title>
        <authorList>
            <person name="Goeker M."/>
        </authorList>
    </citation>
    <scope>NUCLEOTIDE SEQUENCE [LARGE SCALE GENOMIC DNA]</scope>
    <source>
        <strain evidence="1 2">T98</strain>
    </source>
</reference>
<proteinExistence type="predicted"/>
<gene>
    <name evidence="1" type="ORF">J2Z22_002823</name>
</gene>
<dbReference type="EMBL" id="JAUSUY010000011">
    <property type="protein sequence ID" value="MDT3427272.1"/>
    <property type="molecule type" value="Genomic_DNA"/>
</dbReference>
<evidence type="ECO:0000313" key="2">
    <source>
        <dbReference type="Proteomes" id="UP001248709"/>
    </source>
</evidence>
<name>A0ABU3H8W1_9BACL</name>